<gene>
    <name evidence="1" type="ORF">E2C01_015264</name>
</gene>
<evidence type="ECO:0000313" key="1">
    <source>
        <dbReference type="EMBL" id="MPC22254.1"/>
    </source>
</evidence>
<dbReference type="AlphaFoldDB" id="A0A5B7DMI0"/>
<evidence type="ECO:0000313" key="2">
    <source>
        <dbReference type="Proteomes" id="UP000324222"/>
    </source>
</evidence>
<protein>
    <submittedName>
        <fullName evidence="1">Uncharacterized protein</fullName>
    </submittedName>
</protein>
<dbReference type="Proteomes" id="UP000324222">
    <property type="component" value="Unassembled WGS sequence"/>
</dbReference>
<keyword evidence="2" id="KW-1185">Reference proteome</keyword>
<proteinExistence type="predicted"/>
<accession>A0A5B7DMI0</accession>
<reference evidence="1 2" key="1">
    <citation type="submission" date="2019-05" db="EMBL/GenBank/DDBJ databases">
        <title>Another draft genome of Portunus trituberculatus and its Hox gene families provides insights of decapod evolution.</title>
        <authorList>
            <person name="Jeong J.-H."/>
            <person name="Song I."/>
            <person name="Kim S."/>
            <person name="Choi T."/>
            <person name="Kim D."/>
            <person name="Ryu S."/>
            <person name="Kim W."/>
        </authorList>
    </citation>
    <scope>NUCLEOTIDE SEQUENCE [LARGE SCALE GENOMIC DNA]</scope>
    <source>
        <tissue evidence="1">Muscle</tissue>
    </source>
</reference>
<name>A0A5B7DMI0_PORTR</name>
<comment type="caution">
    <text evidence="1">The sequence shown here is derived from an EMBL/GenBank/DDBJ whole genome shotgun (WGS) entry which is preliminary data.</text>
</comment>
<organism evidence="1 2">
    <name type="scientific">Portunus trituberculatus</name>
    <name type="common">Swimming crab</name>
    <name type="synonym">Neptunus trituberculatus</name>
    <dbReference type="NCBI Taxonomy" id="210409"/>
    <lineage>
        <taxon>Eukaryota</taxon>
        <taxon>Metazoa</taxon>
        <taxon>Ecdysozoa</taxon>
        <taxon>Arthropoda</taxon>
        <taxon>Crustacea</taxon>
        <taxon>Multicrustacea</taxon>
        <taxon>Malacostraca</taxon>
        <taxon>Eumalacostraca</taxon>
        <taxon>Eucarida</taxon>
        <taxon>Decapoda</taxon>
        <taxon>Pleocyemata</taxon>
        <taxon>Brachyura</taxon>
        <taxon>Eubrachyura</taxon>
        <taxon>Portunoidea</taxon>
        <taxon>Portunidae</taxon>
        <taxon>Portuninae</taxon>
        <taxon>Portunus</taxon>
    </lineage>
</organism>
<dbReference type="EMBL" id="VSRR010001066">
    <property type="protein sequence ID" value="MPC22254.1"/>
    <property type="molecule type" value="Genomic_DNA"/>
</dbReference>
<sequence>MLIALRVHKANQAKGEPRDARVENYINCCLFPPLKDGHEGSSDRMDGALMAQDEEQPCSLVPLRVTREKEVTVEGFLTTDQIAAAAGCWGESDRTVSGYSGAFYHD</sequence>